<feature type="signal peptide" evidence="1">
    <location>
        <begin position="1"/>
        <end position="22"/>
    </location>
</feature>
<protein>
    <submittedName>
        <fullName evidence="2">Uncharacterized protein</fullName>
    </submittedName>
</protein>
<name>A0A4T0LUX4_9BASI</name>
<accession>A0A4T0LUX4</accession>
<proteinExistence type="predicted"/>
<feature type="chain" id="PRO_5030101586" evidence="1">
    <location>
        <begin position="23"/>
        <end position="220"/>
    </location>
</feature>
<dbReference type="Proteomes" id="UP000310708">
    <property type="component" value="Unassembled WGS sequence"/>
</dbReference>
<sequence length="220" mass="25485">MNYKTRLLILAICFIAFISALARRSDERQTGEQILFSGSKKELDAYLEDCKKNYLKITYQDQEKASDKEVVTGITSSNFNAQKLDDSPIYKTWKENRKSSNVSEDETLLEFESKVLNCRLCLKASEQHNFTNDFKGLAVEMLKYLDNWTRRLLLPSKIRIVQAENAEQNVCAYREKCMDVINQVVSSFNETQIALLEHIKILERRNDLLEQFMSTTNTVG</sequence>
<comment type="caution">
    <text evidence="2">The sequence shown here is derived from an EMBL/GenBank/DDBJ whole genome shotgun (WGS) entry which is preliminary data.</text>
</comment>
<evidence type="ECO:0000313" key="2">
    <source>
        <dbReference type="EMBL" id="TIC62371.1"/>
    </source>
</evidence>
<dbReference type="EMBL" id="SPRX01000071">
    <property type="protein sequence ID" value="TIC62371.1"/>
    <property type="molecule type" value="Genomic_DNA"/>
</dbReference>
<gene>
    <name evidence="2" type="ORF">E3Q01_03986</name>
</gene>
<evidence type="ECO:0000256" key="1">
    <source>
        <dbReference type="SAM" id="SignalP"/>
    </source>
</evidence>
<reference evidence="2 3" key="1">
    <citation type="submission" date="2019-03" db="EMBL/GenBank/DDBJ databases">
        <title>Sequencing 25 genomes of Wallemia mellicola.</title>
        <authorList>
            <person name="Gostincar C."/>
        </authorList>
    </citation>
    <scope>NUCLEOTIDE SEQUENCE [LARGE SCALE GENOMIC DNA]</scope>
    <source>
        <strain evidence="2 3">EXF-757</strain>
    </source>
</reference>
<evidence type="ECO:0000313" key="3">
    <source>
        <dbReference type="Proteomes" id="UP000310708"/>
    </source>
</evidence>
<dbReference type="AlphaFoldDB" id="A0A4T0LUX4"/>
<keyword evidence="1" id="KW-0732">Signal</keyword>
<organism evidence="2 3">
    <name type="scientific">Wallemia mellicola</name>
    <dbReference type="NCBI Taxonomy" id="1708541"/>
    <lineage>
        <taxon>Eukaryota</taxon>
        <taxon>Fungi</taxon>
        <taxon>Dikarya</taxon>
        <taxon>Basidiomycota</taxon>
        <taxon>Wallemiomycotina</taxon>
        <taxon>Wallemiomycetes</taxon>
        <taxon>Wallemiales</taxon>
        <taxon>Wallemiaceae</taxon>
        <taxon>Wallemia</taxon>
    </lineage>
</organism>